<dbReference type="InterPro" id="IPR051266">
    <property type="entry name" value="CLCR"/>
</dbReference>
<sequence length="531" mass="58442">NYPYLSVETSVSPETVAVNGTIDTTIRLRGDGWALQPDPIDVVLVIDRSGSMRYTDVSPSRLGAAQSAALTFIDQMSSVRDRVGLVSFSSSTTRDDDLTCSFETVKSDINSLSPNGATQLRRAIYEAILMEQEQGRAEAVKAVVVLTDGDWNYDGSPIGHGKGYPANSSWAYTFSGSSLEPDHYRYYDGLGGTLKWKYTWGGNYLYCTDGEWTNQNMSRFADANGVKLYTITFAYNPSTTVRDTMRVLANATGGFYEHATDGTQLTDIYRRIAGELKVEAGVNTTMDVCFENVEVNGTPKNGADVFDYVYAEDYSTRICSYRTYPNGTTVDMFPEYTRSDAQNWTGENPVLHFDVGTVRLNQTWETTFRLKVLADGNINVFGSGSTIIFNDGTDTLDLPDLFITAIPDLNNTGVETGSLDIANLRCTGSGPYLDFLPLAWDLTYTGADEVTEDIYCQNDGVSWIYAASKTPEMAGGTTITENYLLDVRHLPPGTYTVRVRVTAPDAPVDQETLAVVDRVGPSENSVYIRIQ</sequence>
<dbReference type="Gene3D" id="3.40.50.410">
    <property type="entry name" value="von Willebrand factor, type A domain"/>
    <property type="match status" value="2"/>
</dbReference>
<dbReference type="Proteomes" id="UP001168338">
    <property type="component" value="Unassembled WGS sequence"/>
</dbReference>
<dbReference type="CDD" id="cd00198">
    <property type="entry name" value="vWFA"/>
    <property type="match status" value="1"/>
</dbReference>
<gene>
    <name evidence="2" type="ORF">FGU65_11370</name>
</gene>
<keyword evidence="3" id="KW-1185">Reference proteome</keyword>
<comment type="caution">
    <text evidence="2">The sequence shown here is derived from an EMBL/GenBank/DDBJ whole genome shotgun (WGS) entry which is preliminary data.</text>
</comment>
<dbReference type="PANTHER" id="PTHR10579">
    <property type="entry name" value="CALCIUM-ACTIVATED CHLORIDE CHANNEL REGULATOR"/>
    <property type="match status" value="1"/>
</dbReference>
<dbReference type="PRINTS" id="PR00453">
    <property type="entry name" value="VWFADOMAIN"/>
</dbReference>
<dbReference type="InterPro" id="IPR002035">
    <property type="entry name" value="VWF_A"/>
</dbReference>
<dbReference type="Pfam" id="PF13519">
    <property type="entry name" value="VWA_2"/>
    <property type="match status" value="1"/>
</dbReference>
<organism evidence="2 3">
    <name type="scientific">Methanoculleus frigidifontis</name>
    <dbReference type="NCBI Taxonomy" id="2584085"/>
    <lineage>
        <taxon>Archaea</taxon>
        <taxon>Methanobacteriati</taxon>
        <taxon>Methanobacteriota</taxon>
        <taxon>Stenosarchaea group</taxon>
        <taxon>Methanomicrobia</taxon>
        <taxon>Methanomicrobiales</taxon>
        <taxon>Methanomicrobiaceae</taxon>
        <taxon>Methanoculleus</taxon>
    </lineage>
</organism>
<evidence type="ECO:0000259" key="1">
    <source>
        <dbReference type="PROSITE" id="PS50234"/>
    </source>
</evidence>
<accession>A0ABT8MC21</accession>
<dbReference type="InterPro" id="IPR036465">
    <property type="entry name" value="vWFA_dom_sf"/>
</dbReference>
<dbReference type="RefSeq" id="WP_301664642.1">
    <property type="nucleotide sequence ID" value="NZ_VCYH01000008.1"/>
</dbReference>
<reference evidence="2" key="1">
    <citation type="submission" date="2019-05" db="EMBL/GenBank/DDBJ databases">
        <title>Methanoculleus sp. FWC-SCC1, a methanogenic archaeon isolated from deep marine cold seep.</title>
        <authorList>
            <person name="Chen Y.-W."/>
            <person name="Chen S.-C."/>
            <person name="Teng N.-H."/>
            <person name="Lai M.-C."/>
        </authorList>
    </citation>
    <scope>NUCLEOTIDE SEQUENCE</scope>
    <source>
        <strain evidence="2">FWC-SCC1</strain>
    </source>
</reference>
<proteinExistence type="predicted"/>
<dbReference type="SUPFAM" id="SSF53300">
    <property type="entry name" value="vWA-like"/>
    <property type="match status" value="1"/>
</dbReference>
<feature type="domain" description="VWFA" evidence="1">
    <location>
        <begin position="41"/>
        <end position="272"/>
    </location>
</feature>
<evidence type="ECO:0000313" key="2">
    <source>
        <dbReference type="EMBL" id="MDN7025480.1"/>
    </source>
</evidence>
<feature type="non-terminal residue" evidence="2">
    <location>
        <position position="1"/>
    </location>
</feature>
<dbReference type="EMBL" id="VCYH01000008">
    <property type="protein sequence ID" value="MDN7025480.1"/>
    <property type="molecule type" value="Genomic_DNA"/>
</dbReference>
<dbReference type="PANTHER" id="PTHR10579:SF43">
    <property type="entry name" value="ZINC FINGER (C3HC4-TYPE RING FINGER) FAMILY PROTEIN"/>
    <property type="match status" value="1"/>
</dbReference>
<name>A0ABT8MC21_9EURY</name>
<dbReference type="PROSITE" id="PS50234">
    <property type="entry name" value="VWFA"/>
    <property type="match status" value="1"/>
</dbReference>
<protein>
    <submittedName>
        <fullName evidence="2">VWA domain-containing protein</fullName>
    </submittedName>
</protein>
<evidence type="ECO:0000313" key="3">
    <source>
        <dbReference type="Proteomes" id="UP001168338"/>
    </source>
</evidence>
<dbReference type="SMART" id="SM00327">
    <property type="entry name" value="VWA"/>
    <property type="match status" value="1"/>
</dbReference>